<gene>
    <name evidence="10" type="ORF">FHG85_07250</name>
</gene>
<feature type="transmembrane region" description="Helical" evidence="9">
    <location>
        <begin position="70"/>
        <end position="94"/>
    </location>
</feature>
<dbReference type="Proteomes" id="UP000500961">
    <property type="component" value="Chromosome"/>
</dbReference>
<dbReference type="EMBL" id="CP041345">
    <property type="protein sequence ID" value="QKG80065.1"/>
    <property type="molecule type" value="Genomic_DNA"/>
</dbReference>
<dbReference type="InterPro" id="IPR001463">
    <property type="entry name" value="Na/Ala_symport"/>
</dbReference>
<dbReference type="PRINTS" id="PR00175">
    <property type="entry name" value="NAALASMPORT"/>
</dbReference>
<keyword evidence="8 9" id="KW-0472">Membrane</keyword>
<accession>A0A7D4CRF5</accession>
<feature type="transmembrane region" description="Helical" evidence="9">
    <location>
        <begin position="248"/>
        <end position="272"/>
    </location>
</feature>
<reference evidence="10 11" key="1">
    <citation type="submission" date="2019-07" db="EMBL/GenBank/DDBJ databases">
        <title>Thalassofilum flectens gen. nov., sp. nov., a novel moderate thermophilic anaerobe from a shallow sea hot spring in Kunashir Island (Russia), representing a new family in the order Bacteroidales, and proposal of Thalassofilacea fam. nov.</title>
        <authorList>
            <person name="Kochetkova T.V."/>
            <person name="Podosokorskaya O.A."/>
            <person name="Novikov A."/>
            <person name="Elcheninov A.G."/>
            <person name="Toshchakov S.V."/>
            <person name="Kublanov I.V."/>
        </authorList>
    </citation>
    <scope>NUCLEOTIDE SEQUENCE [LARGE SCALE GENOMIC DNA]</scope>
    <source>
        <strain evidence="10 11">38-H</strain>
    </source>
</reference>
<sequence>MNSFLESFDYVIQLYNEYVGGYLILALLVPTGIYYTIRLRFLQVSHFKHAIDLVRGKYSKKSDTGDVSHFKALTTALSGTVGTGNIVGVTLAIYYGGPGAIFWLWVTGFFGMMLKMVECTLAQKFRKINADGTVSGGPMYYIEHGLKDKLGIWAKRLAVFFAFAGILCSFGTGNMAQANSISDVLNTSYNIPVLYTGLTISALVFLIVVGGLKRIANVTSRLVPFMAVIYITSALIVIGVHISDVPAAFALIVKSAFTGHAATGGFIGSTFFMTMIWGVRRGLFSNEAGQGSAPMAHAAAKTPYPMREGFVASLEPFIDTLLICTITSLVIVLTGVWKVDGAIKGVGMTVAAFQEGLGKIGLGFLAHHMVAISLLLFAFSTIISWSYYGTRTAQYIFGDKAIKPYYYFFTLFVFFGSVWGIDLVWHFVDMVITFMSIPNLMALLLLFPVMKAEADAYLKRLKAGEFDLKSR</sequence>
<dbReference type="FunFam" id="1.20.1740.10:FF:000004">
    <property type="entry name" value="Sodium:alanine symporter family protein"/>
    <property type="match status" value="1"/>
</dbReference>
<evidence type="ECO:0000256" key="2">
    <source>
        <dbReference type="ARBA" id="ARBA00009261"/>
    </source>
</evidence>
<evidence type="ECO:0000256" key="4">
    <source>
        <dbReference type="ARBA" id="ARBA00022475"/>
    </source>
</evidence>
<organism evidence="10 11">
    <name type="scientific">Tenuifilum thalassicum</name>
    <dbReference type="NCBI Taxonomy" id="2590900"/>
    <lineage>
        <taxon>Bacteria</taxon>
        <taxon>Pseudomonadati</taxon>
        <taxon>Bacteroidota</taxon>
        <taxon>Bacteroidia</taxon>
        <taxon>Bacteroidales</taxon>
        <taxon>Tenuifilaceae</taxon>
        <taxon>Tenuifilum</taxon>
    </lineage>
</organism>
<dbReference type="Pfam" id="PF01235">
    <property type="entry name" value="Na_Ala_symp"/>
    <property type="match status" value="1"/>
</dbReference>
<keyword evidence="3 9" id="KW-0813">Transport</keyword>
<feature type="transmembrane region" description="Helical" evidence="9">
    <location>
        <begin position="100"/>
        <end position="117"/>
    </location>
</feature>
<feature type="transmembrane region" description="Helical" evidence="9">
    <location>
        <begin position="222"/>
        <end position="242"/>
    </location>
</feature>
<evidence type="ECO:0000313" key="10">
    <source>
        <dbReference type="EMBL" id="QKG80065.1"/>
    </source>
</evidence>
<feature type="transmembrane region" description="Helical" evidence="9">
    <location>
        <begin position="316"/>
        <end position="337"/>
    </location>
</feature>
<name>A0A7D4CRF5_9BACT</name>
<dbReference type="GO" id="GO:0005886">
    <property type="term" value="C:plasma membrane"/>
    <property type="evidence" value="ECO:0007669"/>
    <property type="project" value="UniProtKB-SubCell"/>
</dbReference>
<protein>
    <submittedName>
        <fullName evidence="10">Sodium:alanine symporter family protein</fullName>
    </submittedName>
</protein>
<dbReference type="PANTHER" id="PTHR30330:SF3">
    <property type="entry name" value="TRANSCRIPTIONAL REGULATOR, LRP FAMILY"/>
    <property type="match status" value="1"/>
</dbReference>
<feature type="transmembrane region" description="Helical" evidence="9">
    <location>
        <begin position="157"/>
        <end position="177"/>
    </location>
</feature>
<dbReference type="AlphaFoldDB" id="A0A7D4CRF5"/>
<feature type="transmembrane region" description="Helical" evidence="9">
    <location>
        <begin position="431"/>
        <end position="450"/>
    </location>
</feature>
<evidence type="ECO:0000256" key="5">
    <source>
        <dbReference type="ARBA" id="ARBA00022692"/>
    </source>
</evidence>
<evidence type="ECO:0000256" key="1">
    <source>
        <dbReference type="ARBA" id="ARBA00004651"/>
    </source>
</evidence>
<comment type="similarity">
    <text evidence="2 9">Belongs to the alanine or glycine:cation symporter (AGCS) (TC 2.A.25) family.</text>
</comment>
<comment type="subcellular location">
    <subcellularLocation>
        <location evidence="1 9">Cell membrane</location>
        <topology evidence="1 9">Multi-pass membrane protein</topology>
    </subcellularLocation>
</comment>
<dbReference type="Gene3D" id="1.20.1740.10">
    <property type="entry name" value="Amino acid/polyamine transporter I"/>
    <property type="match status" value="1"/>
</dbReference>
<keyword evidence="7 9" id="KW-1133">Transmembrane helix</keyword>
<dbReference type="RefSeq" id="WP_173074448.1">
    <property type="nucleotide sequence ID" value="NZ_CP041345.1"/>
</dbReference>
<evidence type="ECO:0000256" key="8">
    <source>
        <dbReference type="ARBA" id="ARBA00023136"/>
    </source>
</evidence>
<keyword evidence="5 9" id="KW-0812">Transmembrane</keyword>
<dbReference type="PANTHER" id="PTHR30330">
    <property type="entry name" value="AGSS FAMILY TRANSPORTER, SODIUM-ALANINE"/>
    <property type="match status" value="1"/>
</dbReference>
<proteinExistence type="inferred from homology"/>
<feature type="transmembrane region" description="Helical" evidence="9">
    <location>
        <begin position="20"/>
        <end position="37"/>
    </location>
</feature>
<feature type="transmembrane region" description="Helical" evidence="9">
    <location>
        <begin position="357"/>
        <end position="385"/>
    </location>
</feature>
<keyword evidence="4 9" id="KW-1003">Cell membrane</keyword>
<evidence type="ECO:0000256" key="6">
    <source>
        <dbReference type="ARBA" id="ARBA00022847"/>
    </source>
</evidence>
<dbReference type="NCBIfam" id="TIGR00835">
    <property type="entry name" value="agcS"/>
    <property type="match status" value="1"/>
</dbReference>
<feature type="transmembrane region" description="Helical" evidence="9">
    <location>
        <begin position="405"/>
        <end position="425"/>
    </location>
</feature>
<evidence type="ECO:0000256" key="7">
    <source>
        <dbReference type="ARBA" id="ARBA00022989"/>
    </source>
</evidence>
<evidence type="ECO:0000313" key="11">
    <source>
        <dbReference type="Proteomes" id="UP000500961"/>
    </source>
</evidence>
<dbReference type="GO" id="GO:0005283">
    <property type="term" value="F:amino acid:sodium symporter activity"/>
    <property type="evidence" value="ECO:0007669"/>
    <property type="project" value="InterPro"/>
</dbReference>
<evidence type="ECO:0000256" key="9">
    <source>
        <dbReference type="RuleBase" id="RU363064"/>
    </source>
</evidence>
<keyword evidence="6 9" id="KW-0769">Symport</keyword>
<feature type="transmembrane region" description="Helical" evidence="9">
    <location>
        <begin position="189"/>
        <end position="210"/>
    </location>
</feature>
<keyword evidence="11" id="KW-1185">Reference proteome</keyword>
<dbReference type="KEGG" id="ttz:FHG85_07250"/>
<evidence type="ECO:0000256" key="3">
    <source>
        <dbReference type="ARBA" id="ARBA00022448"/>
    </source>
</evidence>